<gene>
    <name evidence="1" type="primary">ytxJ</name>
    <name evidence="1" type="ORF">CW751_01300</name>
</gene>
<keyword evidence="2" id="KW-1185">Reference proteome</keyword>
<accession>A0A2I0R5Y9</accession>
<reference evidence="1 2" key="1">
    <citation type="submission" date="2017-12" db="EMBL/GenBank/DDBJ databases">
        <title>The draft genome sequence of Brumimicrobium saltpan LHR20.</title>
        <authorList>
            <person name="Do Z.-J."/>
            <person name="Luo H.-R."/>
        </authorList>
    </citation>
    <scope>NUCLEOTIDE SEQUENCE [LARGE SCALE GENOMIC DNA]</scope>
    <source>
        <strain evidence="1 2">LHR20</strain>
    </source>
</reference>
<comment type="caution">
    <text evidence="1">The sequence shown here is derived from an EMBL/GenBank/DDBJ whole genome shotgun (WGS) entry which is preliminary data.</text>
</comment>
<proteinExistence type="predicted"/>
<dbReference type="InterPro" id="IPR022551">
    <property type="entry name" value="BrxC"/>
</dbReference>
<dbReference type="NCBIfam" id="TIGR04019">
    <property type="entry name" value="B_thiol_YtxJ"/>
    <property type="match status" value="1"/>
</dbReference>
<dbReference type="Proteomes" id="UP000236654">
    <property type="component" value="Unassembled WGS sequence"/>
</dbReference>
<dbReference type="AlphaFoldDB" id="A0A2I0R5Y9"/>
<dbReference type="Gene3D" id="3.40.30.10">
    <property type="entry name" value="Glutaredoxin"/>
    <property type="match status" value="1"/>
</dbReference>
<dbReference type="EMBL" id="PJNI01000001">
    <property type="protein sequence ID" value="PKR82002.1"/>
    <property type="molecule type" value="Genomic_DNA"/>
</dbReference>
<evidence type="ECO:0000313" key="2">
    <source>
        <dbReference type="Proteomes" id="UP000236654"/>
    </source>
</evidence>
<dbReference type="Pfam" id="PF11009">
    <property type="entry name" value="BrxC"/>
    <property type="match status" value="1"/>
</dbReference>
<dbReference type="RefSeq" id="WP_101333148.1">
    <property type="nucleotide sequence ID" value="NZ_PJNI01000001.1"/>
</dbReference>
<evidence type="ECO:0000313" key="1">
    <source>
        <dbReference type="EMBL" id="PKR82002.1"/>
    </source>
</evidence>
<organism evidence="1 2">
    <name type="scientific">Brumimicrobium salinarum</name>
    <dbReference type="NCBI Taxonomy" id="2058658"/>
    <lineage>
        <taxon>Bacteria</taxon>
        <taxon>Pseudomonadati</taxon>
        <taxon>Bacteroidota</taxon>
        <taxon>Flavobacteriia</taxon>
        <taxon>Flavobacteriales</taxon>
        <taxon>Crocinitomicaceae</taxon>
        <taxon>Brumimicrobium</taxon>
    </lineage>
</organism>
<protein>
    <submittedName>
        <fullName evidence="1">Bacillithiol system redox-active protein YtxJ</fullName>
    </submittedName>
</protein>
<sequence>MGLFSFKKKSNSNQLNWKNIDSTEDLKQAFEASKDLPVVFFKHSTRCSISSMALSRFEKDWNSTTPCTLCFIDLIANRPVSNALAELTGVEHQSPQVIVVKNKEVILTDTHNGISASAIQNIL</sequence>
<name>A0A2I0R5Y9_9FLAO</name>
<dbReference type="OrthoDB" id="677051at2"/>